<evidence type="ECO:0000313" key="4">
    <source>
        <dbReference type="Proteomes" id="UP001196980"/>
    </source>
</evidence>
<dbReference type="EMBL" id="JABXWD010000133">
    <property type="protein sequence ID" value="MBV6341651.1"/>
    <property type="molecule type" value="Genomic_DNA"/>
</dbReference>
<dbReference type="PANTHER" id="PTHR35812:SF1">
    <property type="entry name" value="LIPOPROTEIN"/>
    <property type="match status" value="1"/>
</dbReference>
<accession>A0ABS6RYJ0</accession>
<dbReference type="InterPro" id="IPR011460">
    <property type="entry name" value="Lcl_C"/>
</dbReference>
<name>A0ABS6RYJ0_9BACT</name>
<protein>
    <submittedName>
        <fullName evidence="3">DUF1566 domain-containing protein</fullName>
    </submittedName>
</protein>
<dbReference type="RefSeq" id="WP_218252281.1">
    <property type="nucleotide sequence ID" value="NZ_JABXWD010000133.1"/>
</dbReference>
<evidence type="ECO:0000259" key="2">
    <source>
        <dbReference type="Pfam" id="PF07603"/>
    </source>
</evidence>
<evidence type="ECO:0000313" key="3">
    <source>
        <dbReference type="EMBL" id="MBV6341651.1"/>
    </source>
</evidence>
<evidence type="ECO:0000256" key="1">
    <source>
        <dbReference type="SAM" id="SignalP"/>
    </source>
</evidence>
<gene>
    <name evidence="3" type="ORF">HWQ67_08640</name>
</gene>
<sequence length="358" mass="39412">MSAILLALIVLSMVTTFAAATITLPQTGQTTSYVDGDGGAIRAGVAWPTPRFKDNGNGTVTDKLTGLMWMSNANMAGGKVTWQEALNLVDSLNKGAARSYTNWRLPNVNELTSLLNTEHSLAANWLNTQGFKGVQPYYYWSSTSYAPRTSFAWVVGMGNGIVFYDDKIFKNAFFWPVRTAAVLDNPPYNPIVAQTGQTTSYAPGDDGALKSGAAWPTPRFKDNGNGTITDNLTALMWVKDASTPLVGTCTGGIKAWQEALDYVRCLNAGNYLGYNNWRLPNSRELVSLIDRSMAWPLALPQGHPFTSVQSQYYWTADTYSIYNPYACVVLLASGAVDYTNKTYQYFVWPVRTEQYSAF</sequence>
<feature type="domain" description="Lcl C-terminal" evidence="2">
    <location>
        <begin position="58"/>
        <end position="178"/>
    </location>
</feature>
<dbReference type="PANTHER" id="PTHR35812">
    <property type="entry name" value="LIPOPROTEIN"/>
    <property type="match status" value="1"/>
</dbReference>
<comment type="caution">
    <text evidence="3">The sequence shown here is derived from an EMBL/GenBank/DDBJ whole genome shotgun (WGS) entry which is preliminary data.</text>
</comment>
<keyword evidence="1" id="KW-0732">Signal</keyword>
<dbReference type="Pfam" id="PF07603">
    <property type="entry name" value="Lcl_C"/>
    <property type="match status" value="2"/>
</dbReference>
<keyword evidence="4" id="KW-1185">Reference proteome</keyword>
<reference evidence="3 4" key="1">
    <citation type="journal article" date="2020" name="J Geophys Res Biogeosci">
        <title>Magnetotaxis as an Adaptation to Enable Bacterial Shuttling of Microbial Sulfur and Sulfur Cycling Across Aquatic Oxic#Anoxic Interfaces.</title>
        <authorList>
            <person name="Li J."/>
            <person name="Liu P."/>
            <person name="Wang J."/>
            <person name="Roberts A.P."/>
            <person name="Pan Y."/>
        </authorList>
    </citation>
    <scope>NUCLEOTIDE SEQUENCE [LARGE SCALE GENOMIC DNA]</scope>
    <source>
        <strain evidence="3 4">MYR-1_YQ</strain>
    </source>
</reference>
<organism evidence="3 4">
    <name type="scientific">Candidatus Magnetobacterium casense</name>
    <dbReference type="NCBI Taxonomy" id="1455061"/>
    <lineage>
        <taxon>Bacteria</taxon>
        <taxon>Pseudomonadati</taxon>
        <taxon>Nitrospirota</taxon>
        <taxon>Thermodesulfovibrionia</taxon>
        <taxon>Thermodesulfovibrionales</taxon>
        <taxon>Candidatus Magnetobacteriaceae</taxon>
        <taxon>Candidatus Magnetobacterium</taxon>
    </lineage>
</organism>
<proteinExistence type="predicted"/>
<feature type="chain" id="PRO_5045914531" evidence="1">
    <location>
        <begin position="19"/>
        <end position="358"/>
    </location>
</feature>
<dbReference type="Proteomes" id="UP001196980">
    <property type="component" value="Unassembled WGS sequence"/>
</dbReference>
<feature type="signal peptide" evidence="1">
    <location>
        <begin position="1"/>
        <end position="18"/>
    </location>
</feature>
<feature type="domain" description="Lcl C-terminal" evidence="2">
    <location>
        <begin position="226"/>
        <end position="351"/>
    </location>
</feature>